<reference evidence="1" key="1">
    <citation type="journal article" date="2023" name="Science">
        <title>Genome structures resolve the early diversification of teleost fishes.</title>
        <authorList>
            <person name="Parey E."/>
            <person name="Louis A."/>
            <person name="Montfort J."/>
            <person name="Bouchez O."/>
            <person name="Roques C."/>
            <person name="Iampietro C."/>
            <person name="Lluch J."/>
            <person name="Castinel A."/>
            <person name="Donnadieu C."/>
            <person name="Desvignes T."/>
            <person name="Floi Bucao C."/>
            <person name="Jouanno E."/>
            <person name="Wen M."/>
            <person name="Mejri S."/>
            <person name="Dirks R."/>
            <person name="Jansen H."/>
            <person name="Henkel C."/>
            <person name="Chen W.J."/>
            <person name="Zahm M."/>
            <person name="Cabau C."/>
            <person name="Klopp C."/>
            <person name="Thompson A.W."/>
            <person name="Robinson-Rechavi M."/>
            <person name="Braasch I."/>
            <person name="Lecointre G."/>
            <person name="Bobe J."/>
            <person name="Postlethwait J.H."/>
            <person name="Berthelot C."/>
            <person name="Roest Crollius H."/>
            <person name="Guiguen Y."/>
        </authorList>
    </citation>
    <scope>NUCLEOTIDE SEQUENCE</scope>
    <source>
        <strain evidence="1">WJC10195</strain>
    </source>
</reference>
<gene>
    <name evidence="1" type="ORF">SKAU_G00237360</name>
</gene>
<name>A0A9Q1F716_SYNKA</name>
<evidence type="ECO:0000313" key="2">
    <source>
        <dbReference type="Proteomes" id="UP001152622"/>
    </source>
</evidence>
<keyword evidence="2" id="KW-1185">Reference proteome</keyword>
<dbReference type="Proteomes" id="UP001152622">
    <property type="component" value="Chromosome 8"/>
</dbReference>
<sequence length="12" mass="1489">MVLLSLLTWAWR</sequence>
<dbReference type="EMBL" id="JAINUF010000008">
    <property type="protein sequence ID" value="KAJ8352260.1"/>
    <property type="molecule type" value="Genomic_DNA"/>
</dbReference>
<organism evidence="1 2">
    <name type="scientific">Synaphobranchus kaupii</name>
    <name type="common">Kaup's arrowtooth eel</name>
    <dbReference type="NCBI Taxonomy" id="118154"/>
    <lineage>
        <taxon>Eukaryota</taxon>
        <taxon>Metazoa</taxon>
        <taxon>Chordata</taxon>
        <taxon>Craniata</taxon>
        <taxon>Vertebrata</taxon>
        <taxon>Euteleostomi</taxon>
        <taxon>Actinopterygii</taxon>
        <taxon>Neopterygii</taxon>
        <taxon>Teleostei</taxon>
        <taxon>Anguilliformes</taxon>
        <taxon>Synaphobranchidae</taxon>
        <taxon>Synaphobranchus</taxon>
    </lineage>
</organism>
<comment type="caution">
    <text evidence="1">The sequence shown here is derived from an EMBL/GenBank/DDBJ whole genome shotgun (WGS) entry which is preliminary data.</text>
</comment>
<proteinExistence type="predicted"/>
<accession>A0A9Q1F716</accession>
<evidence type="ECO:0000313" key="1">
    <source>
        <dbReference type="EMBL" id="KAJ8352260.1"/>
    </source>
</evidence>
<protein>
    <submittedName>
        <fullName evidence="1">Uncharacterized protein</fullName>
    </submittedName>
</protein>